<dbReference type="InterPro" id="IPR013494">
    <property type="entry name" value="CHP02678"/>
</dbReference>
<feature type="region of interest" description="Disordered" evidence="1">
    <location>
        <begin position="1"/>
        <end position="24"/>
    </location>
</feature>
<accession>E6S7Q8</accession>
<dbReference type="Pfam" id="PF09661">
    <property type="entry name" value="DUF2398"/>
    <property type="match status" value="1"/>
</dbReference>
<reference evidence="2 3" key="1">
    <citation type="journal article" date="2010" name="Stand. Genomic Sci.">
        <title>Complete genome sequence of Intrasporangium calvum type strain (7 KIP).</title>
        <authorList>
            <person name="Del Rio T.G."/>
            <person name="Chertkov O."/>
            <person name="Yasawong M."/>
            <person name="Lucas S."/>
            <person name="Deshpande S."/>
            <person name="Cheng J.F."/>
            <person name="Detter C."/>
            <person name="Tapia R."/>
            <person name="Han C."/>
            <person name="Goodwin L."/>
            <person name="Pitluck S."/>
            <person name="Liolios K."/>
            <person name="Ivanova N."/>
            <person name="Mavromatis K."/>
            <person name="Pati A."/>
            <person name="Chen A."/>
            <person name="Palaniappan K."/>
            <person name="Land M."/>
            <person name="Hauser L."/>
            <person name="Chang Y.J."/>
            <person name="Jeffries C.D."/>
            <person name="Rohde M."/>
            <person name="Pukall R."/>
            <person name="Sikorski J."/>
            <person name="Goker M."/>
            <person name="Woyke T."/>
            <person name="Bristow J."/>
            <person name="Eisen J.A."/>
            <person name="Markowitz V."/>
            <person name="Hugenholtz P."/>
            <person name="Kyrpides N.C."/>
            <person name="Klenk H.P."/>
            <person name="Lapidus A."/>
        </authorList>
    </citation>
    <scope>NUCLEOTIDE SEQUENCE [LARGE SCALE GENOMIC DNA]</scope>
    <source>
        <strain evidence="3">ATCC 23552 / DSM 43043 / JCM 3097 / NBRC 12989 / 7 KIP</strain>
    </source>
</reference>
<protein>
    <recommendedName>
        <fullName evidence="4">TIGR02678 family protein</fullName>
    </recommendedName>
</protein>
<dbReference type="Proteomes" id="UP000008914">
    <property type="component" value="Chromosome"/>
</dbReference>
<evidence type="ECO:0008006" key="4">
    <source>
        <dbReference type="Google" id="ProtNLM"/>
    </source>
</evidence>
<dbReference type="eggNOG" id="ENOG502Z813">
    <property type="taxonomic scope" value="Bacteria"/>
</dbReference>
<evidence type="ECO:0000313" key="3">
    <source>
        <dbReference type="Proteomes" id="UP000008914"/>
    </source>
</evidence>
<evidence type="ECO:0000256" key="1">
    <source>
        <dbReference type="SAM" id="MobiDB-lite"/>
    </source>
</evidence>
<dbReference type="NCBIfam" id="TIGR02678">
    <property type="entry name" value="TIGR02678 family protein"/>
    <property type="match status" value="1"/>
</dbReference>
<dbReference type="HOGENOM" id="CLU_049155_0_0_11"/>
<dbReference type="EMBL" id="CP002343">
    <property type="protein sequence ID" value="ADU47965.1"/>
    <property type="molecule type" value="Genomic_DNA"/>
</dbReference>
<sequence>MSADAGTADRLARPPQAEDAQDTHERRLAARALLRRPLMPVGHGHDDELRLIRRHRVSLTRFFAEALGYRLTVDPAGARLYKTGLGRDGSRPLLRGRAGVPFTPRAYAMLTLTIAALTRTKSQLLVDELVAGVRSTAVEAGVDVDLDAIGDRRALHAALLALVRFGALSERDGDLEHWAEERTQSLLDVRRDVLGLLVAAPLSTLESVDDLLAPAKVPSAAGGARITTRRRLVESPILTTSDLAPDHAEWWARNRNREREWHLDQLGLALELRAEGALGLDPDEELTDVEFPGRGRTSHLALLLLEAMVEDVRPAPDPLGRAGPSSSAWHRIGRGRIDALGRPLLATWAAGLRRDQREDPSAAVAESLRLLESVGLVRPEPDGDPGEWQVHAAAHRYRPVAELAAASGRGEASLFDLEGES</sequence>
<keyword evidence="3" id="KW-1185">Reference proteome</keyword>
<name>E6S7Q8_INTC7</name>
<dbReference type="STRING" id="710696.Intca_1450"/>
<dbReference type="AlphaFoldDB" id="E6S7Q8"/>
<proteinExistence type="predicted"/>
<dbReference type="OrthoDB" id="188354at2"/>
<gene>
    <name evidence="2" type="ordered locus">Intca_1450</name>
</gene>
<dbReference type="KEGG" id="ica:Intca_1450"/>
<organism evidence="2 3">
    <name type="scientific">Intrasporangium calvum (strain ATCC 23552 / DSM 43043 / JCM 3097 / NBRC 12989 / NCIMB 10167 / NRRL B-3866 / 7 KIP)</name>
    <dbReference type="NCBI Taxonomy" id="710696"/>
    <lineage>
        <taxon>Bacteria</taxon>
        <taxon>Bacillati</taxon>
        <taxon>Actinomycetota</taxon>
        <taxon>Actinomycetes</taxon>
        <taxon>Micrococcales</taxon>
        <taxon>Intrasporangiaceae</taxon>
        <taxon>Intrasporangium</taxon>
    </lineage>
</organism>
<evidence type="ECO:0000313" key="2">
    <source>
        <dbReference type="EMBL" id="ADU47965.1"/>
    </source>
</evidence>
<dbReference type="RefSeq" id="WP_013492281.1">
    <property type="nucleotide sequence ID" value="NC_014830.1"/>
</dbReference>